<dbReference type="InterPro" id="IPR016039">
    <property type="entry name" value="Thiolase-like"/>
</dbReference>
<dbReference type="CDD" id="cd00829">
    <property type="entry name" value="SCP-x_thiolase"/>
    <property type="match status" value="1"/>
</dbReference>
<dbReference type="NCBIfam" id="NF004720">
    <property type="entry name" value="PRK06064.1"/>
    <property type="match status" value="1"/>
</dbReference>
<evidence type="ECO:0000259" key="3">
    <source>
        <dbReference type="Pfam" id="PF22691"/>
    </source>
</evidence>
<dbReference type="AlphaFoldDB" id="A0A9Y1BIE8"/>
<proteinExistence type="predicted"/>
<dbReference type="InterPro" id="IPR002155">
    <property type="entry name" value="Thiolase"/>
</dbReference>
<dbReference type="PIRSF" id="PIRSF000429">
    <property type="entry name" value="Ac-CoA_Ac_transf"/>
    <property type="match status" value="1"/>
</dbReference>
<feature type="domain" description="Thiolase N-terminal" evidence="2">
    <location>
        <begin position="4"/>
        <end position="224"/>
    </location>
</feature>
<dbReference type="GO" id="GO:0008299">
    <property type="term" value="P:isoprenoid biosynthetic process"/>
    <property type="evidence" value="ECO:0007669"/>
    <property type="project" value="UniProtKB-KW"/>
</dbReference>
<evidence type="ECO:0000259" key="2">
    <source>
        <dbReference type="Pfam" id="PF00108"/>
    </source>
</evidence>
<dbReference type="SUPFAM" id="SSF53901">
    <property type="entry name" value="Thiolase-like"/>
    <property type="match status" value="2"/>
</dbReference>
<dbReference type="Pfam" id="PF00108">
    <property type="entry name" value="Thiolase_N"/>
    <property type="match status" value="1"/>
</dbReference>
<protein>
    <submittedName>
        <fullName evidence="4">Thiolase domain-containing protein</fullName>
    </submittedName>
</protein>
<keyword evidence="1" id="KW-0414">Isoprene biosynthesis</keyword>
<dbReference type="EMBL" id="CP084166">
    <property type="protein sequence ID" value="UJG39698.1"/>
    <property type="molecule type" value="Genomic_DNA"/>
</dbReference>
<dbReference type="GO" id="GO:0016747">
    <property type="term" value="F:acyltransferase activity, transferring groups other than amino-acyl groups"/>
    <property type="evidence" value="ECO:0007669"/>
    <property type="project" value="InterPro"/>
</dbReference>
<dbReference type="Gene3D" id="3.40.47.10">
    <property type="match status" value="1"/>
</dbReference>
<dbReference type="InterPro" id="IPR020616">
    <property type="entry name" value="Thiolase_N"/>
</dbReference>
<sequence>MKRVFVIGVGLTKFGKHEHLSTRDLFFHASKKAIADAKIDINDVDGIYFGNLSSDRFEHQAHTAAINASNFSSRNFPSTRIEDACASGGVAVAQAYLAIKSGLHDTILVGGAEKMTNLSTPEVTDVLGTCADNIFELPHGITFPGLYALMARAHMHKYGTTKEHLSMVAVKNHFNALKNPYAQFHKEITLEKAMNSVIVSDPLNLYDCSPITDGGAALILTTEEKIKNLDVTPVEIVGVGQASDSISLANRKSLTSIEANKIASKRAYNMAEITPKNIDVAEVHDCFTIAEIITTEDLGFFEEGKGGKAVEEGITSIDGDLPINTDGGLKAKGHPIGATGVAQIIELVHQIRGTAGDRQLNGVKYGLAQNMGGSGATSVVHILKEVD</sequence>
<gene>
    <name evidence="4" type="ORF">K9W45_07455</name>
</gene>
<evidence type="ECO:0000313" key="4">
    <source>
        <dbReference type="EMBL" id="UJG39698.1"/>
    </source>
</evidence>
<dbReference type="InterPro" id="IPR055140">
    <property type="entry name" value="Thiolase_C_2"/>
</dbReference>
<reference evidence="4" key="1">
    <citation type="journal article" date="2022" name="Nat. Microbiol.">
        <title>Unique mobile elements and scalable gene flow at the prokaryote-eukaryote boundary revealed by circularized Asgard archaea genomes.</title>
        <authorList>
            <person name="Wu F."/>
            <person name="Speth D.R."/>
            <person name="Philosof A."/>
            <person name="Cremiere A."/>
            <person name="Narayanan A."/>
            <person name="Barco R.A."/>
            <person name="Connon S.A."/>
            <person name="Amend J.P."/>
            <person name="Antoshechkin I.A."/>
            <person name="Orphan V.J."/>
        </authorList>
    </citation>
    <scope>NUCLEOTIDE SEQUENCE</scope>
    <source>
        <strain evidence="4">PM71</strain>
    </source>
</reference>
<dbReference type="Proteomes" id="UP001201020">
    <property type="component" value="Chromosome"/>
</dbReference>
<dbReference type="Pfam" id="PF22691">
    <property type="entry name" value="Thiolase_C_1"/>
    <property type="match status" value="1"/>
</dbReference>
<name>A0A9Y1BIE8_9ARCH</name>
<feature type="domain" description="Thiolase C-terminal" evidence="3">
    <location>
        <begin position="240"/>
        <end position="384"/>
    </location>
</feature>
<dbReference type="PANTHER" id="PTHR42870">
    <property type="entry name" value="ACETYL-COA C-ACETYLTRANSFERASE"/>
    <property type="match status" value="1"/>
</dbReference>
<evidence type="ECO:0000256" key="1">
    <source>
        <dbReference type="ARBA" id="ARBA00023229"/>
    </source>
</evidence>
<dbReference type="PANTHER" id="PTHR42870:SF6">
    <property type="entry name" value="ACETYL-COA C-ACYLTRANSFERASE"/>
    <property type="match status" value="1"/>
</dbReference>
<accession>A0A9Y1BIE8</accession>
<organism evidence="4">
    <name type="scientific">Candidatus Heimdallarchaeum aukensis</name>
    <dbReference type="NCBI Taxonomy" id="2876573"/>
    <lineage>
        <taxon>Archaea</taxon>
        <taxon>Promethearchaeati</taxon>
        <taxon>Candidatus Heimdallarchaeota</taxon>
        <taxon>Candidatus Heimdallarchaeia (ex Rinke et al. 2021) (nom. nud.)</taxon>
        <taxon>Candidatus Heimdallarchaeales</taxon>
        <taxon>Candidatus Heimdallarchaeaceae</taxon>
        <taxon>Candidatus Heimdallarchaeum</taxon>
    </lineage>
</organism>